<dbReference type="PANTHER" id="PTHR16305">
    <property type="entry name" value="TESTICULAR SOLUBLE ADENYLYL CYCLASE"/>
    <property type="match status" value="1"/>
</dbReference>
<sequence>MTNANGAFTGRQAELRFIADCLRGTTPRSVVITGSAGIGKSRLAREAVAQAQDAGRSTCWAAGTSAAQTIPLGALAHLVPVSDTTSSLFTLLQRAVFAFTGDGQARRLVGVDDAHLLDEVSMTLLHQIALSGTAALVLVVPSDSPVPAPIAALWKDALAHRLELSPLRQAETRRLVHATLGNIVTARTTEHLWRLSRGNPLYLRELIEAGRVTGRLRIRDGVWHWEGGLVPTSRLTEVVQAHLGELGAGERTALDVLAVGGPLPLVRLLELADAEAVAALERRMLIVVQRTGRTALARIAHPLHGEVVRARIPEAARGRLCRLVAERCCAPPATDPLRVGVLLLDSDQPQPDVDLLMDGAEQALARRQCALAERLARTAIEGGGGFPARLALIQALHWQGRSVEAEQVAAEATTLIGCADDAGDLAVVRSLNLVGGFGKADTAATALQQVDLDALSEPVRRDVTGARILLAYLIGGVRDALDLAGPLRARTGDPSAPGSLVAAALATALATSGRFDDALATAASGWAMLERCRTATAAGWSRIVLAHAELLALELSGRIRELRRRATQLYQDCLSGPEGIDDAVSVLHLGQAALAAGQPRTAVRWLTEAAACLGRLDPVGLRGMCADQLVQAHALLGDEQPVGETPSGAAPGLWGGGHAQLAQAWNAAARDELVAAADRALLAAAEAAESGQWALEARALHVAVRFGGARRVADRLRTLVALVDGPLVQTYALHAEAAVAGLGSQLEEVAGQFERMGLGMLAADAAGQAAAAHERAGERRGAAVATARARDLARSCESPRTPALAGLASTELTSREEEVARLALAGLTNQAIAERLVLSRRTVEAHLANVYAKLGINSRVKLRAALGRGAAAPVSEPGSRLARPPHDPRPRHGRVVGTRAGAPAAGSTAGTGVNRPAGPVAAR</sequence>
<dbReference type="PRINTS" id="PR00038">
    <property type="entry name" value="HTHLUXR"/>
</dbReference>
<dbReference type="PROSITE" id="PS50043">
    <property type="entry name" value="HTH_LUXR_2"/>
    <property type="match status" value="1"/>
</dbReference>
<dbReference type="Proteomes" id="UP001596302">
    <property type="component" value="Unassembled WGS sequence"/>
</dbReference>
<dbReference type="SMART" id="SM00421">
    <property type="entry name" value="HTH_LUXR"/>
    <property type="match status" value="1"/>
</dbReference>
<dbReference type="CDD" id="cd06170">
    <property type="entry name" value="LuxR_C_like"/>
    <property type="match status" value="1"/>
</dbReference>
<keyword evidence="2" id="KW-0067">ATP-binding</keyword>
<protein>
    <submittedName>
        <fullName evidence="5">LuxR C-terminal-related transcriptional regulator</fullName>
    </submittedName>
</protein>
<dbReference type="PANTHER" id="PTHR16305:SF28">
    <property type="entry name" value="GUANYLATE CYCLASE DOMAIN-CONTAINING PROTEIN"/>
    <property type="match status" value="1"/>
</dbReference>
<keyword evidence="6" id="KW-1185">Reference proteome</keyword>
<reference evidence="6" key="1">
    <citation type="journal article" date="2019" name="Int. J. Syst. Evol. Microbiol.">
        <title>The Global Catalogue of Microorganisms (GCM) 10K type strain sequencing project: providing services to taxonomists for standard genome sequencing and annotation.</title>
        <authorList>
            <consortium name="The Broad Institute Genomics Platform"/>
            <consortium name="The Broad Institute Genome Sequencing Center for Infectious Disease"/>
            <person name="Wu L."/>
            <person name="Ma J."/>
        </authorList>
    </citation>
    <scope>NUCLEOTIDE SEQUENCE [LARGE SCALE GENOMIC DNA]</scope>
    <source>
        <strain evidence="6">CCM 8391</strain>
    </source>
</reference>
<evidence type="ECO:0000313" key="5">
    <source>
        <dbReference type="EMBL" id="MFC5994894.1"/>
    </source>
</evidence>
<dbReference type="InterPro" id="IPR000792">
    <property type="entry name" value="Tscrpt_reg_LuxR_C"/>
</dbReference>
<name>A0ABW1J2M1_9PSEU</name>
<dbReference type="Pfam" id="PF13191">
    <property type="entry name" value="AAA_16"/>
    <property type="match status" value="1"/>
</dbReference>
<proteinExistence type="predicted"/>
<evidence type="ECO:0000256" key="1">
    <source>
        <dbReference type="ARBA" id="ARBA00022741"/>
    </source>
</evidence>
<organism evidence="5 6">
    <name type="scientific">Pseudonocardia hispaniensis</name>
    <dbReference type="NCBI Taxonomy" id="904933"/>
    <lineage>
        <taxon>Bacteria</taxon>
        <taxon>Bacillati</taxon>
        <taxon>Actinomycetota</taxon>
        <taxon>Actinomycetes</taxon>
        <taxon>Pseudonocardiales</taxon>
        <taxon>Pseudonocardiaceae</taxon>
        <taxon>Pseudonocardia</taxon>
    </lineage>
</organism>
<dbReference type="Pfam" id="PF00196">
    <property type="entry name" value="GerE"/>
    <property type="match status" value="1"/>
</dbReference>
<dbReference type="PROSITE" id="PS00622">
    <property type="entry name" value="HTH_LUXR_1"/>
    <property type="match status" value="1"/>
</dbReference>
<dbReference type="InterPro" id="IPR016032">
    <property type="entry name" value="Sig_transdc_resp-reg_C-effctor"/>
</dbReference>
<evidence type="ECO:0000256" key="2">
    <source>
        <dbReference type="ARBA" id="ARBA00022840"/>
    </source>
</evidence>
<dbReference type="Gene3D" id="1.10.10.10">
    <property type="entry name" value="Winged helix-like DNA-binding domain superfamily/Winged helix DNA-binding domain"/>
    <property type="match status" value="1"/>
</dbReference>
<dbReference type="EMBL" id="JBHSQW010000025">
    <property type="protein sequence ID" value="MFC5994894.1"/>
    <property type="molecule type" value="Genomic_DNA"/>
</dbReference>
<dbReference type="InterPro" id="IPR027417">
    <property type="entry name" value="P-loop_NTPase"/>
</dbReference>
<comment type="caution">
    <text evidence="5">The sequence shown here is derived from an EMBL/GenBank/DDBJ whole genome shotgun (WGS) entry which is preliminary data.</text>
</comment>
<keyword evidence="1" id="KW-0547">Nucleotide-binding</keyword>
<feature type="compositionally biased region" description="Low complexity" evidence="3">
    <location>
        <begin position="897"/>
        <end position="912"/>
    </location>
</feature>
<dbReference type="Gene3D" id="3.40.50.300">
    <property type="entry name" value="P-loop containing nucleotide triphosphate hydrolases"/>
    <property type="match status" value="1"/>
</dbReference>
<feature type="region of interest" description="Disordered" evidence="3">
    <location>
        <begin position="869"/>
        <end position="923"/>
    </location>
</feature>
<dbReference type="InterPro" id="IPR041664">
    <property type="entry name" value="AAA_16"/>
</dbReference>
<evidence type="ECO:0000259" key="4">
    <source>
        <dbReference type="PROSITE" id="PS50043"/>
    </source>
</evidence>
<gene>
    <name evidence="5" type="ORF">ACFQE5_11805</name>
</gene>
<evidence type="ECO:0000256" key="3">
    <source>
        <dbReference type="SAM" id="MobiDB-lite"/>
    </source>
</evidence>
<feature type="domain" description="HTH luxR-type" evidence="4">
    <location>
        <begin position="805"/>
        <end position="870"/>
    </location>
</feature>
<dbReference type="RefSeq" id="WP_379584910.1">
    <property type="nucleotide sequence ID" value="NZ_JBHSQW010000025.1"/>
</dbReference>
<dbReference type="SUPFAM" id="SSF46894">
    <property type="entry name" value="C-terminal effector domain of the bipartite response regulators"/>
    <property type="match status" value="1"/>
</dbReference>
<dbReference type="InterPro" id="IPR036388">
    <property type="entry name" value="WH-like_DNA-bd_sf"/>
</dbReference>
<accession>A0ABW1J2M1</accession>
<evidence type="ECO:0000313" key="6">
    <source>
        <dbReference type="Proteomes" id="UP001596302"/>
    </source>
</evidence>
<dbReference type="SUPFAM" id="SSF52540">
    <property type="entry name" value="P-loop containing nucleoside triphosphate hydrolases"/>
    <property type="match status" value="1"/>
</dbReference>